<dbReference type="Pfam" id="PF04488">
    <property type="entry name" value="Gly_transf_sug"/>
    <property type="match status" value="1"/>
</dbReference>
<keyword evidence="1" id="KW-1133">Transmembrane helix</keyword>
<evidence type="ECO:0000256" key="1">
    <source>
        <dbReference type="SAM" id="Phobius"/>
    </source>
</evidence>
<dbReference type="Gene3D" id="3.90.550.20">
    <property type="match status" value="1"/>
</dbReference>
<dbReference type="OrthoDB" id="6150660at2759"/>
<feature type="transmembrane region" description="Helical" evidence="1">
    <location>
        <begin position="35"/>
        <end position="54"/>
    </location>
</feature>
<dbReference type="InterPro" id="IPR007577">
    <property type="entry name" value="GlycoTrfase_DXD_sugar-bd_CS"/>
</dbReference>
<reference evidence="2 3" key="1">
    <citation type="submission" date="2017-06" db="EMBL/GenBank/DDBJ databases">
        <title>A platform for efficient transgenesis in Macrostomum lignano, a flatworm model organism for stem cell research.</title>
        <authorList>
            <person name="Berezikov E."/>
        </authorList>
    </citation>
    <scope>NUCLEOTIDE SEQUENCE [LARGE SCALE GENOMIC DNA]</scope>
    <source>
        <strain evidence="2">DV1</strain>
        <tissue evidence="2">Whole organism</tissue>
    </source>
</reference>
<keyword evidence="1" id="KW-0812">Transmembrane</keyword>
<dbReference type="AlphaFoldDB" id="A0A267EZE6"/>
<name>A0A267EZE6_9PLAT</name>
<dbReference type="EMBL" id="NIVC01001521">
    <property type="protein sequence ID" value="PAA66890.1"/>
    <property type="molecule type" value="Genomic_DNA"/>
</dbReference>
<gene>
    <name evidence="2" type="ORF">BOX15_Mlig026197g2</name>
</gene>
<evidence type="ECO:0000313" key="3">
    <source>
        <dbReference type="Proteomes" id="UP000215902"/>
    </source>
</evidence>
<dbReference type="SUPFAM" id="SSF53448">
    <property type="entry name" value="Nucleotide-diphospho-sugar transferases"/>
    <property type="match status" value="1"/>
</dbReference>
<keyword evidence="3" id="KW-1185">Reference proteome</keyword>
<evidence type="ECO:0008006" key="4">
    <source>
        <dbReference type="Google" id="ProtNLM"/>
    </source>
</evidence>
<dbReference type="InterPro" id="IPR029044">
    <property type="entry name" value="Nucleotide-diphossugar_trans"/>
</dbReference>
<accession>A0A267EZE6</accession>
<organism evidence="2 3">
    <name type="scientific">Macrostomum lignano</name>
    <dbReference type="NCBI Taxonomy" id="282301"/>
    <lineage>
        <taxon>Eukaryota</taxon>
        <taxon>Metazoa</taxon>
        <taxon>Spiralia</taxon>
        <taxon>Lophotrochozoa</taxon>
        <taxon>Platyhelminthes</taxon>
        <taxon>Rhabditophora</taxon>
        <taxon>Macrostomorpha</taxon>
        <taxon>Macrostomida</taxon>
        <taxon>Macrostomidae</taxon>
        <taxon>Macrostomum</taxon>
    </lineage>
</organism>
<dbReference type="PANTHER" id="PTHR46830">
    <property type="entry name" value="TRANSFERASE, PUTATIVE-RELATED"/>
    <property type="match status" value="1"/>
</dbReference>
<keyword evidence="1" id="KW-0472">Membrane</keyword>
<dbReference type="STRING" id="282301.A0A267EZE6"/>
<sequence>MTHEAPASQNGVSNDFQSFCQSALGKMLYFSRRRLLLLLPLACCLLAGLFYLHLLSVPALTPRHQVAQAYTTHLQLDLQALRQNFPKLRDEVIRQHSGPHRNQLDQMMLSYLPVFNTSAWVLHSPRGRRFTIAEVQAVAKSTVQPGFLVPNVAHFVLPFGDTQLQFHHMVSILSCLHVMKPHRMMLWYAPGRLPTGQWWDRVRKNLTEAEWDEKIIMAQRPVPTSVYSVPVRGREHQSDVMRLEAVLVFGGVYLDIDVLVLKPLDPLRKFAFTIGRETSDGLCNGIFLSAPNWTFLAMWHTAYQVFNDDAWNEHSVRLPHSMQRAFPDLCHVEEDSLNRPNWTPDEVAWIYGIGQQHRWDWRKKNYAVHLFGTFDDENMSSIRSRNSMYGEMCRNILFGSG</sequence>
<dbReference type="PANTHER" id="PTHR46830:SF1">
    <property type="entry name" value="ALPHA-1,4-N-ACETYLGLUCOSAMINYLTRANSFERASE"/>
    <property type="match status" value="1"/>
</dbReference>
<dbReference type="Proteomes" id="UP000215902">
    <property type="component" value="Unassembled WGS sequence"/>
</dbReference>
<comment type="caution">
    <text evidence="2">The sequence shown here is derived from an EMBL/GenBank/DDBJ whole genome shotgun (WGS) entry which is preliminary data.</text>
</comment>
<proteinExistence type="predicted"/>
<protein>
    <recommendedName>
        <fullName evidence="4">Alpha-1,4-N-acetylglucosaminyltransferase</fullName>
    </recommendedName>
</protein>
<evidence type="ECO:0000313" key="2">
    <source>
        <dbReference type="EMBL" id="PAA66890.1"/>
    </source>
</evidence>